<comment type="caution">
    <text evidence="7">The sequence shown here is derived from an EMBL/GenBank/DDBJ whole genome shotgun (WGS) entry which is preliminary data.</text>
</comment>
<protein>
    <submittedName>
        <fullName evidence="7">Uncharacterized protein</fullName>
    </submittedName>
</protein>
<feature type="region of interest" description="Disordered" evidence="4">
    <location>
        <begin position="333"/>
        <end position="366"/>
    </location>
</feature>
<dbReference type="CDD" id="cd00167">
    <property type="entry name" value="SANT"/>
    <property type="match status" value="1"/>
</dbReference>
<organism evidence="7 8">
    <name type="scientific">Mycena belliarum</name>
    <dbReference type="NCBI Taxonomy" id="1033014"/>
    <lineage>
        <taxon>Eukaryota</taxon>
        <taxon>Fungi</taxon>
        <taxon>Dikarya</taxon>
        <taxon>Basidiomycota</taxon>
        <taxon>Agaricomycotina</taxon>
        <taxon>Agaricomycetes</taxon>
        <taxon>Agaricomycetidae</taxon>
        <taxon>Agaricales</taxon>
        <taxon>Marasmiineae</taxon>
        <taxon>Mycenaceae</taxon>
        <taxon>Mycena</taxon>
    </lineage>
</organism>
<dbReference type="PROSITE" id="PS51294">
    <property type="entry name" value="HTH_MYB"/>
    <property type="match status" value="1"/>
</dbReference>
<proteinExistence type="predicted"/>
<evidence type="ECO:0000259" key="5">
    <source>
        <dbReference type="PROSITE" id="PS50090"/>
    </source>
</evidence>
<evidence type="ECO:0000313" key="8">
    <source>
        <dbReference type="Proteomes" id="UP001222325"/>
    </source>
</evidence>
<evidence type="ECO:0000256" key="4">
    <source>
        <dbReference type="SAM" id="MobiDB-lite"/>
    </source>
</evidence>
<evidence type="ECO:0000313" key="7">
    <source>
        <dbReference type="EMBL" id="KAJ7094607.1"/>
    </source>
</evidence>
<dbReference type="Gene3D" id="1.10.10.60">
    <property type="entry name" value="Homeodomain-like"/>
    <property type="match status" value="2"/>
</dbReference>
<dbReference type="SUPFAM" id="SSF46689">
    <property type="entry name" value="Homeodomain-like"/>
    <property type="match status" value="2"/>
</dbReference>
<dbReference type="EMBL" id="JARJCN010000014">
    <property type="protein sequence ID" value="KAJ7094607.1"/>
    <property type="molecule type" value="Genomic_DNA"/>
</dbReference>
<comment type="subcellular location">
    <subcellularLocation>
        <location evidence="1">Nucleus</location>
    </subcellularLocation>
</comment>
<evidence type="ECO:0000256" key="1">
    <source>
        <dbReference type="ARBA" id="ARBA00004123"/>
    </source>
</evidence>
<sequence length="366" mass="42271">MPRPERKNKKSQSKHAHGLALPASSSEPVFHSDHERLLATKWMGPTKLAELVKSEGLVYTKGKFTASEIKQINGALENYRTSRGLTEEEVNNIMFARDGKHKDNSFWSEISLALTRRPICAVYHYLRRAHHPMKQQGKWRPEEDAQLMQSVVSLGQQWEKIAPLVGRMAPDCRDRYRNHIVDQEKRNTGTWSAAEEEELTRIVVDMQKGKDLDHDVFWGRVSELMGGKRSRQQCRMKWTDSLSSKHRSHGQQMLRWSARDASIFIHRIDSLNVQDEADIPWKSLRDPQWDLWSPHVLQRRWSNMKKKIKGFENMSHPEIMDILRLKIVQSTQSVTNGDAEPRAGSSTGQGTLTRQVIDEDDSEDSE</sequence>
<dbReference type="GO" id="GO:0005634">
    <property type="term" value="C:nucleus"/>
    <property type="evidence" value="ECO:0007669"/>
    <property type="project" value="UniProtKB-SubCell"/>
</dbReference>
<dbReference type="InterPro" id="IPR017930">
    <property type="entry name" value="Myb_dom"/>
</dbReference>
<dbReference type="SMART" id="SM00717">
    <property type="entry name" value="SANT"/>
    <property type="match status" value="2"/>
</dbReference>
<feature type="domain" description="Myb-like" evidence="5">
    <location>
        <begin position="131"/>
        <end position="180"/>
    </location>
</feature>
<keyword evidence="3" id="KW-0539">Nucleus</keyword>
<dbReference type="InterPro" id="IPR009057">
    <property type="entry name" value="Homeodomain-like_sf"/>
</dbReference>
<feature type="compositionally biased region" description="Basic residues" evidence="4">
    <location>
        <begin position="1"/>
        <end position="17"/>
    </location>
</feature>
<dbReference type="GO" id="GO:0003700">
    <property type="term" value="F:DNA-binding transcription factor activity"/>
    <property type="evidence" value="ECO:0007669"/>
    <property type="project" value="TreeGrafter"/>
</dbReference>
<dbReference type="PROSITE" id="PS50090">
    <property type="entry name" value="MYB_LIKE"/>
    <property type="match status" value="2"/>
</dbReference>
<gene>
    <name evidence="7" type="ORF">B0H15DRAFT_775989</name>
</gene>
<reference evidence="7" key="1">
    <citation type="submission" date="2023-03" db="EMBL/GenBank/DDBJ databases">
        <title>Massive genome expansion in bonnet fungi (Mycena s.s.) driven by repeated elements and novel gene families across ecological guilds.</title>
        <authorList>
            <consortium name="Lawrence Berkeley National Laboratory"/>
            <person name="Harder C.B."/>
            <person name="Miyauchi S."/>
            <person name="Viragh M."/>
            <person name="Kuo A."/>
            <person name="Thoen E."/>
            <person name="Andreopoulos B."/>
            <person name="Lu D."/>
            <person name="Skrede I."/>
            <person name="Drula E."/>
            <person name="Henrissat B."/>
            <person name="Morin E."/>
            <person name="Kohler A."/>
            <person name="Barry K."/>
            <person name="LaButti K."/>
            <person name="Morin E."/>
            <person name="Salamov A."/>
            <person name="Lipzen A."/>
            <person name="Mereny Z."/>
            <person name="Hegedus B."/>
            <person name="Baldrian P."/>
            <person name="Stursova M."/>
            <person name="Weitz H."/>
            <person name="Taylor A."/>
            <person name="Grigoriev I.V."/>
            <person name="Nagy L.G."/>
            <person name="Martin F."/>
            <person name="Kauserud H."/>
        </authorList>
    </citation>
    <scope>NUCLEOTIDE SEQUENCE</scope>
    <source>
        <strain evidence="7">CBHHK173m</strain>
    </source>
</reference>
<evidence type="ECO:0000256" key="2">
    <source>
        <dbReference type="ARBA" id="ARBA00023125"/>
    </source>
</evidence>
<name>A0AAD6U836_9AGAR</name>
<evidence type="ECO:0000259" key="6">
    <source>
        <dbReference type="PROSITE" id="PS51294"/>
    </source>
</evidence>
<dbReference type="Pfam" id="PF00249">
    <property type="entry name" value="Myb_DNA-binding"/>
    <property type="match status" value="1"/>
</dbReference>
<dbReference type="Proteomes" id="UP001222325">
    <property type="component" value="Unassembled WGS sequence"/>
</dbReference>
<dbReference type="InterPro" id="IPR051651">
    <property type="entry name" value="DMTF1_DNA-bind_reg"/>
</dbReference>
<feature type="region of interest" description="Disordered" evidence="4">
    <location>
        <begin position="1"/>
        <end position="27"/>
    </location>
</feature>
<keyword evidence="2" id="KW-0238">DNA-binding</keyword>
<feature type="compositionally biased region" description="Polar residues" evidence="4">
    <location>
        <begin position="344"/>
        <end position="354"/>
    </location>
</feature>
<accession>A0AAD6U836</accession>
<dbReference type="PANTHER" id="PTHR46380:SF2">
    <property type="entry name" value="CYCLIN-D-BINDING MYB-LIKE TRANSCRIPTION FACTOR 1"/>
    <property type="match status" value="1"/>
</dbReference>
<dbReference type="InterPro" id="IPR001005">
    <property type="entry name" value="SANT/Myb"/>
</dbReference>
<feature type="domain" description="Myb-like" evidence="5">
    <location>
        <begin position="183"/>
        <end position="242"/>
    </location>
</feature>
<dbReference type="PANTHER" id="PTHR46380">
    <property type="entry name" value="CYCLIN-D-BINDING MYB-LIKE TRANSCRIPTION FACTOR 1"/>
    <property type="match status" value="1"/>
</dbReference>
<dbReference type="AlphaFoldDB" id="A0AAD6U836"/>
<dbReference type="GO" id="GO:0000976">
    <property type="term" value="F:transcription cis-regulatory region binding"/>
    <property type="evidence" value="ECO:0007669"/>
    <property type="project" value="TreeGrafter"/>
</dbReference>
<feature type="domain" description="HTH myb-type" evidence="6">
    <location>
        <begin position="131"/>
        <end position="184"/>
    </location>
</feature>
<evidence type="ECO:0000256" key="3">
    <source>
        <dbReference type="ARBA" id="ARBA00023242"/>
    </source>
</evidence>
<keyword evidence="8" id="KW-1185">Reference proteome</keyword>